<organism evidence="1 2">
    <name type="scientific">Anaerostipes hominis</name>
    <name type="common">ex Liu et al. 2021</name>
    <dbReference type="NCBI Taxonomy" id="2763018"/>
    <lineage>
        <taxon>Bacteria</taxon>
        <taxon>Bacillati</taxon>
        <taxon>Bacillota</taxon>
        <taxon>Clostridia</taxon>
        <taxon>Lachnospirales</taxon>
        <taxon>Lachnospiraceae</taxon>
        <taxon>Anaerostipes</taxon>
    </lineage>
</organism>
<dbReference type="EMBL" id="JACOOS010000005">
    <property type="protein sequence ID" value="MBC5677178.1"/>
    <property type="molecule type" value="Genomic_DNA"/>
</dbReference>
<proteinExistence type="predicted"/>
<keyword evidence="2" id="KW-1185">Reference proteome</keyword>
<protein>
    <recommendedName>
        <fullName evidence="3">Transcriptional regulator</fullName>
    </recommendedName>
</protein>
<gene>
    <name evidence="1" type="ORF">H8S22_06030</name>
</gene>
<sequence>MKLLFKQIKLFRLLMSLTLEETQMFVMICNKAIELNGKLKNDTDN</sequence>
<dbReference type="Proteomes" id="UP000635828">
    <property type="component" value="Unassembled WGS sequence"/>
</dbReference>
<name>A0ABR7FQQ2_9FIRM</name>
<evidence type="ECO:0000313" key="1">
    <source>
        <dbReference type="EMBL" id="MBC5677178.1"/>
    </source>
</evidence>
<reference evidence="1 2" key="1">
    <citation type="submission" date="2020-08" db="EMBL/GenBank/DDBJ databases">
        <title>Genome public.</title>
        <authorList>
            <person name="Liu C."/>
            <person name="Sun Q."/>
        </authorList>
    </citation>
    <scope>NUCLEOTIDE SEQUENCE [LARGE SCALE GENOMIC DNA]</scope>
    <source>
        <strain evidence="1 2">NSJ-7</strain>
    </source>
</reference>
<accession>A0ABR7FQQ2</accession>
<evidence type="ECO:0000313" key="2">
    <source>
        <dbReference type="Proteomes" id="UP000635828"/>
    </source>
</evidence>
<dbReference type="RefSeq" id="WP_155854010.1">
    <property type="nucleotide sequence ID" value="NZ_JACOOS010000005.1"/>
</dbReference>
<evidence type="ECO:0008006" key="3">
    <source>
        <dbReference type="Google" id="ProtNLM"/>
    </source>
</evidence>
<comment type="caution">
    <text evidence="1">The sequence shown here is derived from an EMBL/GenBank/DDBJ whole genome shotgun (WGS) entry which is preliminary data.</text>
</comment>